<dbReference type="EMBL" id="KN737506">
    <property type="protein sequence ID" value="KIH55349.1"/>
    <property type="molecule type" value="Genomic_DNA"/>
</dbReference>
<keyword evidence="6" id="KW-0813">Transport</keyword>
<dbReference type="PANTHER" id="PTHR10736">
    <property type="entry name" value="BESTROPHIN"/>
    <property type="match status" value="1"/>
</dbReference>
<evidence type="ECO:0000256" key="5">
    <source>
        <dbReference type="ARBA" id="ARBA00034769"/>
    </source>
</evidence>
<dbReference type="InterPro" id="IPR021134">
    <property type="entry name" value="Bestrophin-like"/>
</dbReference>
<keyword evidence="3 6" id="KW-1133">Transmembrane helix</keyword>
<dbReference type="PANTHER" id="PTHR10736:SF28">
    <property type="entry name" value="BESTROPHIN HOMOLOG 13"/>
    <property type="match status" value="1"/>
</dbReference>
<keyword evidence="6" id="KW-0868">Chloride</keyword>
<keyword evidence="6" id="KW-0869">Chloride channel</keyword>
<dbReference type="Proteomes" id="UP000054047">
    <property type="component" value="Unassembled WGS sequence"/>
</dbReference>
<keyword evidence="6" id="KW-0406">Ion transport</keyword>
<gene>
    <name evidence="7" type="ORF">ANCDUO_14495</name>
</gene>
<comment type="subcellular location">
    <subcellularLocation>
        <location evidence="6">Cell membrane</location>
        <topology evidence="6">Multi-pass membrane protein</topology>
    </subcellularLocation>
    <subcellularLocation>
        <location evidence="1">Membrane</location>
    </subcellularLocation>
</comment>
<evidence type="ECO:0000256" key="3">
    <source>
        <dbReference type="ARBA" id="ARBA00022989"/>
    </source>
</evidence>
<comment type="function">
    <text evidence="6">Forms chloride channels.</text>
</comment>
<comment type="caution">
    <text evidence="6">Lacks conserved residue(s) required for the propagation of feature annotation.</text>
</comment>
<keyword evidence="4 6" id="KW-0472">Membrane</keyword>
<reference evidence="7 8" key="1">
    <citation type="submission" date="2013-12" db="EMBL/GenBank/DDBJ databases">
        <title>Draft genome of the parsitic nematode Ancylostoma duodenale.</title>
        <authorList>
            <person name="Mitreva M."/>
        </authorList>
    </citation>
    <scope>NUCLEOTIDE SEQUENCE [LARGE SCALE GENOMIC DNA]</scope>
    <source>
        <strain evidence="7 8">Zhejiang</strain>
    </source>
</reference>
<dbReference type="Pfam" id="PF01062">
    <property type="entry name" value="Bestrophin"/>
    <property type="match status" value="1"/>
</dbReference>
<keyword evidence="6" id="KW-1003">Cell membrane</keyword>
<sequence length="74" mass="8650">MKAGKEIDLIVPIFTIVQFMFFVGWFKVGQDLMRPFGLDDDDIEMNYILDRNIATSFAIVNRLQTVELREFFGI</sequence>
<keyword evidence="8" id="KW-1185">Reference proteome</keyword>
<proteinExistence type="inferred from homology"/>
<dbReference type="GO" id="GO:0034707">
    <property type="term" value="C:chloride channel complex"/>
    <property type="evidence" value="ECO:0007669"/>
    <property type="project" value="UniProtKB-KW"/>
</dbReference>
<dbReference type="OrthoDB" id="5807917at2759"/>
<evidence type="ECO:0000256" key="6">
    <source>
        <dbReference type="RuleBase" id="RU363126"/>
    </source>
</evidence>
<keyword evidence="2 6" id="KW-0812">Transmembrane</keyword>
<dbReference type="GO" id="GO:0005254">
    <property type="term" value="F:chloride channel activity"/>
    <property type="evidence" value="ECO:0007669"/>
    <property type="project" value="UniProtKB-KW"/>
</dbReference>
<keyword evidence="6" id="KW-0407">Ion channel</keyword>
<organism evidence="7 8">
    <name type="scientific">Ancylostoma duodenale</name>
    <dbReference type="NCBI Taxonomy" id="51022"/>
    <lineage>
        <taxon>Eukaryota</taxon>
        <taxon>Metazoa</taxon>
        <taxon>Ecdysozoa</taxon>
        <taxon>Nematoda</taxon>
        <taxon>Chromadorea</taxon>
        <taxon>Rhabditida</taxon>
        <taxon>Rhabditina</taxon>
        <taxon>Rhabditomorpha</taxon>
        <taxon>Strongyloidea</taxon>
        <taxon>Ancylostomatidae</taxon>
        <taxon>Ancylostomatinae</taxon>
        <taxon>Ancylostoma</taxon>
    </lineage>
</organism>
<comment type="similarity">
    <text evidence="5 6">Belongs to the anion channel-forming bestrophin (TC 1.A.46) family. Calcium-sensitive chloride channel subfamily.</text>
</comment>
<accession>A0A0C2G940</accession>
<evidence type="ECO:0000313" key="8">
    <source>
        <dbReference type="Proteomes" id="UP000054047"/>
    </source>
</evidence>
<dbReference type="GO" id="GO:0005886">
    <property type="term" value="C:plasma membrane"/>
    <property type="evidence" value="ECO:0007669"/>
    <property type="project" value="UniProtKB-SubCell"/>
</dbReference>
<evidence type="ECO:0000313" key="7">
    <source>
        <dbReference type="EMBL" id="KIH55349.1"/>
    </source>
</evidence>
<evidence type="ECO:0000256" key="1">
    <source>
        <dbReference type="ARBA" id="ARBA00004370"/>
    </source>
</evidence>
<evidence type="ECO:0000256" key="2">
    <source>
        <dbReference type="ARBA" id="ARBA00022692"/>
    </source>
</evidence>
<protein>
    <recommendedName>
        <fullName evidence="6">Bestrophin homolog</fullName>
    </recommendedName>
</protein>
<dbReference type="AlphaFoldDB" id="A0A0C2G940"/>
<dbReference type="InterPro" id="IPR000615">
    <property type="entry name" value="Bestrophin"/>
</dbReference>
<evidence type="ECO:0000256" key="4">
    <source>
        <dbReference type="ARBA" id="ARBA00023136"/>
    </source>
</evidence>
<name>A0A0C2G940_9BILA</name>
<feature type="transmembrane region" description="Helical" evidence="6">
    <location>
        <begin position="7"/>
        <end position="26"/>
    </location>
</feature>